<proteinExistence type="predicted"/>
<keyword evidence="2" id="KW-1185">Reference proteome</keyword>
<dbReference type="EMBL" id="JAGTJJ010000015">
    <property type="protein sequence ID" value="MDC3983606.1"/>
    <property type="molecule type" value="Genomic_DNA"/>
</dbReference>
<dbReference type="Proteomes" id="UP001151081">
    <property type="component" value="Unassembled WGS sequence"/>
</dbReference>
<accession>A0A9X3X8U2</accession>
<name>A0A9X3X8U2_9BACT</name>
<dbReference type="PROSITE" id="PS51257">
    <property type="entry name" value="PROKAR_LIPOPROTEIN"/>
    <property type="match status" value="1"/>
</dbReference>
<evidence type="ECO:0000313" key="1">
    <source>
        <dbReference type="EMBL" id="MDC3983606.1"/>
    </source>
</evidence>
<organism evidence="1 2">
    <name type="scientific">Polyangium jinanense</name>
    <dbReference type="NCBI Taxonomy" id="2829994"/>
    <lineage>
        <taxon>Bacteria</taxon>
        <taxon>Pseudomonadati</taxon>
        <taxon>Myxococcota</taxon>
        <taxon>Polyangia</taxon>
        <taxon>Polyangiales</taxon>
        <taxon>Polyangiaceae</taxon>
        <taxon>Polyangium</taxon>
    </lineage>
</organism>
<comment type="caution">
    <text evidence="1">The sequence shown here is derived from an EMBL/GenBank/DDBJ whole genome shotgun (WGS) entry which is preliminary data.</text>
</comment>
<sequence length="176" mass="18973">MRFAKWLWVGLAVLTFGCESEELDACPGPDGLDPSLVQSTFLLPDEATPNNNDSIGPFCCTGVTATIESIDGHPVGYAYFFGWTGQAYNGAEGHSYAPGVQILIAGLEDVHDPHSALVESVIELDASEMDRCAERSVKAGQLRFTATILSVTMKPNNPAYFDMQSLEARLDVSVEP</sequence>
<evidence type="ECO:0000313" key="2">
    <source>
        <dbReference type="Proteomes" id="UP001151081"/>
    </source>
</evidence>
<gene>
    <name evidence="1" type="ORF">KEG57_24070</name>
</gene>
<reference evidence="1 2" key="1">
    <citation type="submission" date="2021-04" db="EMBL/GenBank/DDBJ databases">
        <title>Genome analysis of Polyangium sp.</title>
        <authorList>
            <person name="Li Y."/>
            <person name="Wang J."/>
        </authorList>
    </citation>
    <scope>NUCLEOTIDE SEQUENCE [LARGE SCALE GENOMIC DNA]</scope>
    <source>
        <strain evidence="1 2">SDU14</strain>
    </source>
</reference>
<dbReference type="AlphaFoldDB" id="A0A9X3X8U2"/>
<protein>
    <recommendedName>
        <fullName evidence="3">Lipoprotein</fullName>
    </recommendedName>
</protein>
<dbReference type="RefSeq" id="WP_272428190.1">
    <property type="nucleotide sequence ID" value="NZ_JAGTJJ010000015.1"/>
</dbReference>
<evidence type="ECO:0008006" key="3">
    <source>
        <dbReference type="Google" id="ProtNLM"/>
    </source>
</evidence>